<name>A0A8J2LN90_9HEXA</name>
<feature type="region of interest" description="Disordered" evidence="1">
    <location>
        <begin position="1"/>
        <end position="35"/>
    </location>
</feature>
<dbReference type="Proteomes" id="UP000708208">
    <property type="component" value="Unassembled WGS sequence"/>
</dbReference>
<evidence type="ECO:0000313" key="3">
    <source>
        <dbReference type="Proteomes" id="UP000708208"/>
    </source>
</evidence>
<gene>
    <name evidence="2" type="ORF">AFUS01_LOCUS43871</name>
</gene>
<proteinExistence type="predicted"/>
<comment type="caution">
    <text evidence="2">The sequence shown here is derived from an EMBL/GenBank/DDBJ whole genome shotgun (WGS) entry which is preliminary data.</text>
</comment>
<sequence>MKMVPKKFGTIQRAGEENNKMAIDSMPHARNTGYPGSQNKCPCVLTSVEYTPYNLSQFENPRRMQVQVSVKVEGHTLARQMKWKYSWSTHQLFLTYKHNSSSLYKLIPLLPGMHLQLCQ</sequence>
<accession>A0A8J2LN90</accession>
<reference evidence="2" key="1">
    <citation type="submission" date="2021-06" db="EMBL/GenBank/DDBJ databases">
        <authorList>
            <person name="Hodson N. C."/>
            <person name="Mongue J. A."/>
            <person name="Jaron S. K."/>
        </authorList>
    </citation>
    <scope>NUCLEOTIDE SEQUENCE</scope>
</reference>
<keyword evidence="3" id="KW-1185">Reference proteome</keyword>
<evidence type="ECO:0000313" key="2">
    <source>
        <dbReference type="EMBL" id="CAG7834356.1"/>
    </source>
</evidence>
<protein>
    <submittedName>
        <fullName evidence="2">Uncharacterized protein</fullName>
    </submittedName>
</protein>
<organism evidence="2 3">
    <name type="scientific">Allacma fusca</name>
    <dbReference type="NCBI Taxonomy" id="39272"/>
    <lineage>
        <taxon>Eukaryota</taxon>
        <taxon>Metazoa</taxon>
        <taxon>Ecdysozoa</taxon>
        <taxon>Arthropoda</taxon>
        <taxon>Hexapoda</taxon>
        <taxon>Collembola</taxon>
        <taxon>Symphypleona</taxon>
        <taxon>Sminthuridae</taxon>
        <taxon>Allacma</taxon>
    </lineage>
</organism>
<dbReference type="EMBL" id="CAJVCH010570207">
    <property type="protein sequence ID" value="CAG7834356.1"/>
    <property type="molecule type" value="Genomic_DNA"/>
</dbReference>
<evidence type="ECO:0000256" key="1">
    <source>
        <dbReference type="SAM" id="MobiDB-lite"/>
    </source>
</evidence>
<dbReference type="AlphaFoldDB" id="A0A8J2LN90"/>